<gene>
    <name evidence="1" type="ORF">FRZ06_02220</name>
</gene>
<sequence length="389" mass="42029">MANLFFVPQYIITGENAIQLSMPHIRAFGKRALIVTDDTMVKFGNVKKLTDELEKYDILYRIYSGINSEPTHTMIDEGVRIFQQGGFDFLIGIGGGSPLDSMKAIGAVVSNGGSITQYKGKVIEKDLPPTVAIPTTAGTGSEATKVSIITNTDTGVKMLLSDPKLMAKIAVIDPVFTLTVPPAITAATGVDALTHAVEAYTSLKAFPMADMFALSAVKKIFKNIYEVYTNGTNVEARREMAIAAMEGGIAFSNASVTIVHGMSRPIGALFHVPHGLSNAMLLEVCLRFLKPGATDRLCDLAKAIGVYSEGMSEEEGADAFVNAIIELLHKLDIQTLQEFGVKKEEFIKQIPKMASDALDSGSPGNTRRTPSNAQIQELYQELWDSGEKK</sequence>
<organism evidence="1 2">
    <name type="scientific">Anoxybacterium hadale</name>
    <dbReference type="NCBI Taxonomy" id="3408580"/>
    <lineage>
        <taxon>Bacteria</taxon>
        <taxon>Bacillati</taxon>
        <taxon>Bacillota</taxon>
        <taxon>Clostridia</taxon>
        <taxon>Peptostreptococcales</taxon>
        <taxon>Anaerovoracaceae</taxon>
        <taxon>Anoxybacterium</taxon>
    </lineage>
</organism>
<evidence type="ECO:0000313" key="1">
    <source>
        <dbReference type="EMBL" id="QOX62254.1"/>
    </source>
</evidence>
<dbReference type="Proteomes" id="UP000594014">
    <property type="component" value="Chromosome"/>
</dbReference>
<accession>A0ACD1A7B2</accession>
<name>A0ACD1A7B2_9FIRM</name>
<evidence type="ECO:0000313" key="2">
    <source>
        <dbReference type="Proteomes" id="UP000594014"/>
    </source>
</evidence>
<keyword evidence="2" id="KW-1185">Reference proteome</keyword>
<proteinExistence type="predicted"/>
<protein>
    <submittedName>
        <fullName evidence="1">Iron-containing alcohol dehydrogenase</fullName>
    </submittedName>
</protein>
<dbReference type="EMBL" id="CP042469">
    <property type="protein sequence ID" value="QOX62254.1"/>
    <property type="molecule type" value="Genomic_DNA"/>
</dbReference>
<reference evidence="1" key="1">
    <citation type="submission" date="2019-08" db="EMBL/GenBank/DDBJ databases">
        <title>Genome sequence of Clostridiales bacterium MT110.</title>
        <authorList>
            <person name="Cao J."/>
        </authorList>
    </citation>
    <scope>NUCLEOTIDE SEQUENCE</scope>
    <source>
        <strain evidence="1">MT110</strain>
    </source>
</reference>